<gene>
    <name evidence="1" type="primary">ltaS2_2</name>
    <name evidence="1" type="ORF">NCTC13645_00007</name>
</gene>
<dbReference type="Gene3D" id="3.40.720.10">
    <property type="entry name" value="Alkaline Phosphatase, subunit A"/>
    <property type="match status" value="1"/>
</dbReference>
<name>A0A380NVV3_WEIVI</name>
<sequence length="62" mass="7196">MFHLESFQQFLIDYKVDGEPVTPNINRFYHDQNSLSFDNFYNQVGQGKTADAEICLKMGCMV</sequence>
<reference evidence="1 2" key="1">
    <citation type="submission" date="2018-06" db="EMBL/GenBank/DDBJ databases">
        <authorList>
            <consortium name="Pathogen Informatics"/>
            <person name="Doyle S."/>
        </authorList>
    </citation>
    <scope>NUCLEOTIDE SEQUENCE [LARGE SCALE GENOMIC DNA]</scope>
    <source>
        <strain evidence="1 2">NCTC13645</strain>
    </source>
</reference>
<dbReference type="AlphaFoldDB" id="A0A380NVV3"/>
<protein>
    <submittedName>
        <fullName evidence="1">Lipoteichoic acid synthase 2</fullName>
    </submittedName>
</protein>
<dbReference type="EMBL" id="UHIV01000001">
    <property type="protein sequence ID" value="SUP52134.1"/>
    <property type="molecule type" value="Genomic_DNA"/>
</dbReference>
<dbReference type="InterPro" id="IPR017850">
    <property type="entry name" value="Alkaline_phosphatase_core_sf"/>
</dbReference>
<evidence type="ECO:0000313" key="1">
    <source>
        <dbReference type="EMBL" id="SUP52134.1"/>
    </source>
</evidence>
<dbReference type="SUPFAM" id="SSF53649">
    <property type="entry name" value="Alkaline phosphatase-like"/>
    <property type="match status" value="1"/>
</dbReference>
<accession>A0A380NVV3</accession>
<proteinExistence type="predicted"/>
<evidence type="ECO:0000313" key="2">
    <source>
        <dbReference type="Proteomes" id="UP000254621"/>
    </source>
</evidence>
<dbReference type="Proteomes" id="UP000254621">
    <property type="component" value="Unassembled WGS sequence"/>
</dbReference>
<organism evidence="1 2">
    <name type="scientific">Weissella viridescens</name>
    <name type="common">Lactobacillus viridescens</name>
    <dbReference type="NCBI Taxonomy" id="1629"/>
    <lineage>
        <taxon>Bacteria</taxon>
        <taxon>Bacillati</taxon>
        <taxon>Bacillota</taxon>
        <taxon>Bacilli</taxon>
        <taxon>Lactobacillales</taxon>
        <taxon>Lactobacillaceae</taxon>
        <taxon>Weissella</taxon>
    </lineage>
</organism>